<name>A0AAD0YUW8_CHRID</name>
<evidence type="ECO:0000259" key="1">
    <source>
        <dbReference type="Pfam" id="PF24722"/>
    </source>
</evidence>
<reference evidence="2 3" key="1">
    <citation type="submission" date="2018-11" db="EMBL/GenBank/DDBJ databases">
        <title>Proposal to divide the Flavobacteriaceae and reorganize its genera based on Amino Acid Identity values calculated from whole genome sequences.</title>
        <authorList>
            <person name="Nicholson A.C."/>
            <person name="Gulvik C.A."/>
            <person name="Whitney A.M."/>
            <person name="Humrighouse B.W."/>
            <person name="Bell M."/>
            <person name="Holmes B."/>
            <person name="Steigerwalt A.G."/>
            <person name="Villarma A."/>
            <person name="Sheth M."/>
            <person name="Batra D."/>
            <person name="Pryor J."/>
            <person name="Bernardet J.-F."/>
            <person name="Hugo C."/>
            <person name="Kampfer P."/>
            <person name="Newman J."/>
            <person name="McQuiston J.R."/>
        </authorList>
    </citation>
    <scope>NUCLEOTIDE SEQUENCE [LARGE SCALE GENOMIC DNA]</scope>
    <source>
        <strain evidence="2 3">H5559</strain>
    </source>
</reference>
<evidence type="ECO:0000313" key="2">
    <source>
        <dbReference type="EMBL" id="AZB17523.1"/>
    </source>
</evidence>
<proteinExistence type="predicted"/>
<sequence length="119" mass="13924">MANKIINTIYQWLPDVVQLIPDFKDFDAEVGHYLLLNRIATLFTSKQKESHEDKCELQRDIIKVINLLYMSGDQYTRNAVENEFFTVLLREQSPGSLKNHLNMFPSDLKEAYLKMILNS</sequence>
<organism evidence="2 3">
    <name type="scientific">Chryseobacterium indologenes</name>
    <name type="common">Flavobacterium indologenes</name>
    <dbReference type="NCBI Taxonomy" id="253"/>
    <lineage>
        <taxon>Bacteria</taxon>
        <taxon>Pseudomonadati</taxon>
        <taxon>Bacteroidota</taxon>
        <taxon>Flavobacteriia</taxon>
        <taxon>Flavobacteriales</taxon>
        <taxon>Weeksellaceae</taxon>
        <taxon>Chryseobacterium group</taxon>
        <taxon>Chryseobacterium</taxon>
    </lineage>
</organism>
<evidence type="ECO:0000313" key="3">
    <source>
        <dbReference type="Proteomes" id="UP000269015"/>
    </source>
</evidence>
<dbReference type="InterPro" id="IPR056091">
    <property type="entry name" value="DUF7674"/>
</dbReference>
<gene>
    <name evidence="2" type="ORF">EG352_06965</name>
</gene>
<dbReference type="EMBL" id="CP033930">
    <property type="protein sequence ID" value="AZB17523.1"/>
    <property type="molecule type" value="Genomic_DNA"/>
</dbReference>
<feature type="domain" description="DUF7674" evidence="1">
    <location>
        <begin position="7"/>
        <end position="114"/>
    </location>
</feature>
<dbReference type="AlphaFoldDB" id="A0AAD0YUW8"/>
<dbReference type="Proteomes" id="UP000269015">
    <property type="component" value="Chromosome"/>
</dbReference>
<accession>A0AAD0YUW8</accession>
<protein>
    <recommendedName>
        <fullName evidence="1">DUF7674 domain-containing protein</fullName>
    </recommendedName>
</protein>
<dbReference type="RefSeq" id="WP_123861492.1">
    <property type="nucleotide sequence ID" value="NZ_CP033930.1"/>
</dbReference>
<dbReference type="Pfam" id="PF24722">
    <property type="entry name" value="DUF7674"/>
    <property type="match status" value="1"/>
</dbReference>